<evidence type="ECO:0000256" key="1">
    <source>
        <dbReference type="ARBA" id="ARBA00022553"/>
    </source>
</evidence>
<dbReference type="Proteomes" id="UP001595891">
    <property type="component" value="Unassembled WGS sequence"/>
</dbReference>
<feature type="domain" description="HTH luxR-type" evidence="6">
    <location>
        <begin position="149"/>
        <end position="214"/>
    </location>
</feature>
<dbReference type="RefSeq" id="WP_262840558.1">
    <property type="nucleotide sequence ID" value="NZ_JANZYP010000001.1"/>
</dbReference>
<reference evidence="9" key="1">
    <citation type="journal article" date="2019" name="Int. J. Syst. Evol. Microbiol.">
        <title>The Global Catalogue of Microorganisms (GCM) 10K type strain sequencing project: providing services to taxonomists for standard genome sequencing and annotation.</title>
        <authorList>
            <consortium name="The Broad Institute Genomics Platform"/>
            <consortium name="The Broad Institute Genome Sequencing Center for Infectious Disease"/>
            <person name="Wu L."/>
            <person name="Ma J."/>
        </authorList>
    </citation>
    <scope>NUCLEOTIDE SEQUENCE [LARGE SCALE GENOMIC DNA]</scope>
    <source>
        <strain evidence="9">CCUG 49560</strain>
    </source>
</reference>
<dbReference type="CDD" id="cd06170">
    <property type="entry name" value="LuxR_C_like"/>
    <property type="match status" value="1"/>
</dbReference>
<dbReference type="CDD" id="cd17535">
    <property type="entry name" value="REC_NarL-like"/>
    <property type="match status" value="1"/>
</dbReference>
<keyword evidence="2" id="KW-0805">Transcription regulation</keyword>
<keyword evidence="9" id="KW-1185">Reference proteome</keyword>
<protein>
    <submittedName>
        <fullName evidence="8">Response regulator</fullName>
    </submittedName>
</protein>
<dbReference type="SUPFAM" id="SSF52172">
    <property type="entry name" value="CheY-like"/>
    <property type="match status" value="1"/>
</dbReference>
<feature type="modified residue" description="4-aspartylphosphate" evidence="5">
    <location>
        <position position="55"/>
    </location>
</feature>
<dbReference type="InterPro" id="IPR001789">
    <property type="entry name" value="Sig_transdc_resp-reg_receiver"/>
</dbReference>
<dbReference type="Pfam" id="PF00072">
    <property type="entry name" value="Response_reg"/>
    <property type="match status" value="1"/>
</dbReference>
<evidence type="ECO:0000259" key="6">
    <source>
        <dbReference type="PROSITE" id="PS50043"/>
    </source>
</evidence>
<evidence type="ECO:0000256" key="2">
    <source>
        <dbReference type="ARBA" id="ARBA00023015"/>
    </source>
</evidence>
<dbReference type="SUPFAM" id="SSF46894">
    <property type="entry name" value="C-terminal effector domain of the bipartite response regulators"/>
    <property type="match status" value="1"/>
</dbReference>
<evidence type="ECO:0000259" key="7">
    <source>
        <dbReference type="PROSITE" id="PS50110"/>
    </source>
</evidence>
<gene>
    <name evidence="8" type="ORF">ACFO8L_15815</name>
</gene>
<keyword evidence="1 5" id="KW-0597">Phosphoprotein</keyword>
<dbReference type="PROSITE" id="PS50110">
    <property type="entry name" value="RESPONSE_REGULATORY"/>
    <property type="match status" value="1"/>
</dbReference>
<feature type="domain" description="Response regulatory" evidence="7">
    <location>
        <begin position="4"/>
        <end position="122"/>
    </location>
</feature>
<dbReference type="InterPro" id="IPR011006">
    <property type="entry name" value="CheY-like_superfamily"/>
</dbReference>
<name>A0ABV9EDF7_9ACTN</name>
<dbReference type="Pfam" id="PF00196">
    <property type="entry name" value="GerE"/>
    <property type="match status" value="1"/>
</dbReference>
<dbReference type="EMBL" id="JBHSFN010000009">
    <property type="protein sequence ID" value="MFC4587561.1"/>
    <property type="molecule type" value="Genomic_DNA"/>
</dbReference>
<organism evidence="8 9">
    <name type="scientific">Sphaerisporangium corydalis</name>
    <dbReference type="NCBI Taxonomy" id="1441875"/>
    <lineage>
        <taxon>Bacteria</taxon>
        <taxon>Bacillati</taxon>
        <taxon>Actinomycetota</taxon>
        <taxon>Actinomycetes</taxon>
        <taxon>Streptosporangiales</taxon>
        <taxon>Streptosporangiaceae</taxon>
        <taxon>Sphaerisporangium</taxon>
    </lineage>
</organism>
<accession>A0ABV9EDF7</accession>
<proteinExistence type="predicted"/>
<comment type="caution">
    <text evidence="8">The sequence shown here is derived from an EMBL/GenBank/DDBJ whole genome shotgun (WGS) entry which is preliminary data.</text>
</comment>
<sequence length="220" mass="23362">MTIRVVIADDQAVVRAGFRTILESEPDIEIAGEAADGAAAVRIATRLRPDLVLMDVRMPVMDGIAATAELAGLAVENPITVLVVTTFDLDEYVFDALRGGAQGFLLKDIEPDQLVEAVRMVASGQGLVAPAVTRRLIAEFARTTGRTRRPGPPPGLTGRERDTLALLARGLSNLEIARTLAVSVSTVKTHVAGLLSKIGCRDRVQAVIYAYEHGVVEPGG</sequence>
<dbReference type="InterPro" id="IPR000792">
    <property type="entry name" value="Tscrpt_reg_LuxR_C"/>
</dbReference>
<dbReference type="PANTHER" id="PTHR43214">
    <property type="entry name" value="TWO-COMPONENT RESPONSE REGULATOR"/>
    <property type="match status" value="1"/>
</dbReference>
<dbReference type="SMART" id="SM00421">
    <property type="entry name" value="HTH_LUXR"/>
    <property type="match status" value="1"/>
</dbReference>
<dbReference type="InterPro" id="IPR058245">
    <property type="entry name" value="NreC/VraR/RcsB-like_REC"/>
</dbReference>
<dbReference type="InterPro" id="IPR016032">
    <property type="entry name" value="Sig_transdc_resp-reg_C-effctor"/>
</dbReference>
<keyword evidence="4" id="KW-0804">Transcription</keyword>
<evidence type="ECO:0000313" key="8">
    <source>
        <dbReference type="EMBL" id="MFC4587561.1"/>
    </source>
</evidence>
<dbReference type="InterPro" id="IPR039420">
    <property type="entry name" value="WalR-like"/>
</dbReference>
<dbReference type="Gene3D" id="3.40.50.2300">
    <property type="match status" value="1"/>
</dbReference>
<dbReference type="PANTHER" id="PTHR43214:SF24">
    <property type="entry name" value="TRANSCRIPTIONAL REGULATORY PROTEIN NARL-RELATED"/>
    <property type="match status" value="1"/>
</dbReference>
<dbReference type="PRINTS" id="PR00038">
    <property type="entry name" value="HTHLUXR"/>
</dbReference>
<keyword evidence="3" id="KW-0238">DNA-binding</keyword>
<evidence type="ECO:0000256" key="5">
    <source>
        <dbReference type="PROSITE-ProRule" id="PRU00169"/>
    </source>
</evidence>
<evidence type="ECO:0000313" key="9">
    <source>
        <dbReference type="Proteomes" id="UP001595891"/>
    </source>
</evidence>
<evidence type="ECO:0000256" key="4">
    <source>
        <dbReference type="ARBA" id="ARBA00023163"/>
    </source>
</evidence>
<dbReference type="PROSITE" id="PS50043">
    <property type="entry name" value="HTH_LUXR_2"/>
    <property type="match status" value="1"/>
</dbReference>
<dbReference type="SMART" id="SM00448">
    <property type="entry name" value="REC"/>
    <property type="match status" value="1"/>
</dbReference>
<evidence type="ECO:0000256" key="3">
    <source>
        <dbReference type="ARBA" id="ARBA00023125"/>
    </source>
</evidence>